<keyword evidence="2" id="KW-1133">Transmembrane helix</keyword>
<proteinExistence type="predicted"/>
<feature type="transmembrane region" description="Helical" evidence="2">
    <location>
        <begin position="30"/>
        <end position="51"/>
    </location>
</feature>
<reference evidence="3" key="1">
    <citation type="submission" date="2021-08" db="EMBL/GenBank/DDBJ databases">
        <title>DNA methylation of m4C regulates biosynthesis of daptomycin in Streptomyces roseosporus L30.</title>
        <authorList>
            <person name="Fang J.-L."/>
        </authorList>
    </citation>
    <scope>NUCLEOTIDE SEQUENCE</scope>
    <source>
        <strain evidence="3">L30</strain>
    </source>
</reference>
<feature type="transmembrane region" description="Helical" evidence="2">
    <location>
        <begin position="226"/>
        <end position="248"/>
    </location>
</feature>
<feature type="transmembrane region" description="Helical" evidence="2">
    <location>
        <begin position="166"/>
        <end position="186"/>
    </location>
</feature>
<evidence type="ECO:0000313" key="4">
    <source>
        <dbReference type="Proteomes" id="UP001056079"/>
    </source>
</evidence>
<sequence length="257" mass="27008">MSETGAVNRSSSPYPHPHPQPPGLPSPKGVVVASVVGSVLVLAAAVLFALLPGVLSEAADFRAARPCAEASAPESGDCLSEWPATVVSTETGRSNKAVTNWVTVDLSPEEPSFRIRMRGDGPVWRELAPGDRVTVFTWRDLVWQLGSGELRQDTTETPDREPTVRLAVGLVLLIVGTVFLRGAGWLHRRRAIRATDTPTAQVVVVMAATLLASGIAATAAVATDTIWLVLLVAAAGCAAVWTATALLLRGLARRPGA</sequence>
<evidence type="ECO:0000313" key="3">
    <source>
        <dbReference type="EMBL" id="USC47456.1"/>
    </source>
</evidence>
<gene>
    <name evidence="3" type="ORF">K7395_12215</name>
</gene>
<evidence type="ECO:0000256" key="1">
    <source>
        <dbReference type="SAM" id="MobiDB-lite"/>
    </source>
</evidence>
<evidence type="ECO:0008006" key="5">
    <source>
        <dbReference type="Google" id="ProtNLM"/>
    </source>
</evidence>
<feature type="region of interest" description="Disordered" evidence="1">
    <location>
        <begin position="1"/>
        <end position="22"/>
    </location>
</feature>
<feature type="transmembrane region" description="Helical" evidence="2">
    <location>
        <begin position="198"/>
        <end position="220"/>
    </location>
</feature>
<dbReference type="RefSeq" id="WP_006127075.1">
    <property type="nucleotide sequence ID" value="NZ_CP098609.1"/>
</dbReference>
<keyword evidence="2" id="KW-0812">Transmembrane</keyword>
<keyword evidence="4" id="KW-1185">Reference proteome</keyword>
<protein>
    <recommendedName>
        <fullName evidence="5">Integral membrane protein</fullName>
    </recommendedName>
</protein>
<evidence type="ECO:0000256" key="2">
    <source>
        <dbReference type="SAM" id="Phobius"/>
    </source>
</evidence>
<dbReference type="EMBL" id="CP098609">
    <property type="protein sequence ID" value="USC47456.1"/>
    <property type="molecule type" value="Genomic_DNA"/>
</dbReference>
<keyword evidence="2" id="KW-0472">Membrane</keyword>
<organism evidence="3 4">
    <name type="scientific">Streptomyces filamentosus</name>
    <name type="common">Streptomyces roseosporus</name>
    <dbReference type="NCBI Taxonomy" id="67294"/>
    <lineage>
        <taxon>Bacteria</taxon>
        <taxon>Bacillati</taxon>
        <taxon>Actinomycetota</taxon>
        <taxon>Actinomycetes</taxon>
        <taxon>Kitasatosporales</taxon>
        <taxon>Streptomycetaceae</taxon>
        <taxon>Streptomyces</taxon>
    </lineage>
</organism>
<dbReference type="Proteomes" id="UP001056079">
    <property type="component" value="Chromosome"/>
</dbReference>
<name>A0ABY4UT72_STRFL</name>
<accession>A0ABY4UT72</accession>